<gene>
    <name evidence="4" type="ORF">CVT24_002996</name>
</gene>
<reference evidence="4 5" key="1">
    <citation type="journal article" date="2018" name="Evol. Lett.">
        <title>Horizontal gene cluster transfer increased hallucinogenic mushroom diversity.</title>
        <authorList>
            <person name="Reynolds H.T."/>
            <person name="Vijayakumar V."/>
            <person name="Gluck-Thaler E."/>
            <person name="Korotkin H.B."/>
            <person name="Matheny P.B."/>
            <person name="Slot J.C."/>
        </authorList>
    </citation>
    <scope>NUCLEOTIDE SEQUENCE [LARGE SCALE GENOMIC DNA]</scope>
    <source>
        <strain evidence="4 5">2629</strain>
    </source>
</reference>
<feature type="transmembrane region" description="Helical" evidence="2">
    <location>
        <begin position="164"/>
        <end position="187"/>
    </location>
</feature>
<evidence type="ECO:0000259" key="3">
    <source>
        <dbReference type="Pfam" id="PF20151"/>
    </source>
</evidence>
<dbReference type="STRING" id="181874.A0A409YXY6"/>
<accession>A0A409YXY6</accession>
<sequence>METSAPHPGGGPPDLITAVIHLNAGKYFQIAAVIVLIYDHMLTFSEEVCCGMFWEVVAGLMLDERYGNLLSFIVIIDAFNDPSWSKEVCDRFAIFEGAQSLTFIAMVMILRIYALYGRSTPVLVLLMTLWCVQVAMSGVGISTGNAVDLPPGLIGCILVGTNPLFPALWVSPLITDTCIFILTIYRIRPFTRRRAGKTPMIQIFIRDGVMYFFAIFTANLINCLIYFLAPEDLRALGASFSQVLTSVMISRLVLNLRSLRDKDRPDTRQITHSLDFVAAPRTNHASSVQFQQGHGDTLTYGHGQTSGWVDDPDYGVQSARSGWRGSRGFWGGFGDSGNNAAMGTGTVATFMTHAIGNLGEEFEHDESSAGTVLSDRHWKRRDGRLEERRDDVYETELKVMDSEGSGPRAV</sequence>
<evidence type="ECO:0000256" key="1">
    <source>
        <dbReference type="SAM" id="MobiDB-lite"/>
    </source>
</evidence>
<dbReference type="OrthoDB" id="3059865at2759"/>
<feature type="transmembrane region" description="Helical" evidence="2">
    <location>
        <begin position="122"/>
        <end position="144"/>
    </location>
</feature>
<comment type="caution">
    <text evidence="4">The sequence shown here is derived from an EMBL/GenBank/DDBJ whole genome shotgun (WGS) entry which is preliminary data.</text>
</comment>
<feature type="domain" description="DUF6533" evidence="3">
    <location>
        <begin position="27"/>
        <end position="49"/>
    </location>
</feature>
<dbReference type="Proteomes" id="UP000284842">
    <property type="component" value="Unassembled WGS sequence"/>
</dbReference>
<dbReference type="Pfam" id="PF20151">
    <property type="entry name" value="DUF6533"/>
    <property type="match status" value="1"/>
</dbReference>
<dbReference type="EMBL" id="NHTK01000324">
    <property type="protein sequence ID" value="PPR07851.1"/>
    <property type="molecule type" value="Genomic_DNA"/>
</dbReference>
<keyword evidence="2" id="KW-0812">Transmembrane</keyword>
<feature type="region of interest" description="Disordered" evidence="1">
    <location>
        <begin position="361"/>
        <end position="389"/>
    </location>
</feature>
<evidence type="ECO:0000313" key="5">
    <source>
        <dbReference type="Proteomes" id="UP000284842"/>
    </source>
</evidence>
<protein>
    <recommendedName>
        <fullName evidence="3">DUF6533 domain-containing protein</fullName>
    </recommendedName>
</protein>
<evidence type="ECO:0000256" key="2">
    <source>
        <dbReference type="SAM" id="Phobius"/>
    </source>
</evidence>
<dbReference type="InParanoid" id="A0A409YXY6"/>
<feature type="transmembrane region" description="Helical" evidence="2">
    <location>
        <begin position="208"/>
        <end position="229"/>
    </location>
</feature>
<dbReference type="InterPro" id="IPR045340">
    <property type="entry name" value="DUF6533"/>
</dbReference>
<evidence type="ECO:0000313" key="4">
    <source>
        <dbReference type="EMBL" id="PPR07851.1"/>
    </source>
</evidence>
<dbReference type="AlphaFoldDB" id="A0A409YXY6"/>
<keyword evidence="2" id="KW-1133">Transmembrane helix</keyword>
<keyword evidence="2" id="KW-0472">Membrane</keyword>
<proteinExistence type="predicted"/>
<organism evidence="4 5">
    <name type="scientific">Panaeolus cyanescens</name>
    <dbReference type="NCBI Taxonomy" id="181874"/>
    <lineage>
        <taxon>Eukaryota</taxon>
        <taxon>Fungi</taxon>
        <taxon>Dikarya</taxon>
        <taxon>Basidiomycota</taxon>
        <taxon>Agaricomycotina</taxon>
        <taxon>Agaricomycetes</taxon>
        <taxon>Agaricomycetidae</taxon>
        <taxon>Agaricales</taxon>
        <taxon>Agaricineae</taxon>
        <taxon>Galeropsidaceae</taxon>
        <taxon>Panaeolus</taxon>
    </lineage>
</organism>
<keyword evidence="5" id="KW-1185">Reference proteome</keyword>
<name>A0A409YXY6_9AGAR</name>